<proteinExistence type="predicted"/>
<dbReference type="Proteomes" id="UP000004994">
    <property type="component" value="Chromosome 1"/>
</dbReference>
<dbReference type="EnsemblPlants" id="Solyc01g049770.3.1">
    <property type="protein sequence ID" value="Solyc01g049770.3.1.1"/>
    <property type="gene ID" value="Solyc01g049770.3"/>
</dbReference>
<dbReference type="AlphaFoldDB" id="A0A3Q7EDC9"/>
<keyword evidence="3" id="KW-1185">Reference proteome</keyword>
<evidence type="ECO:0000313" key="2">
    <source>
        <dbReference type="EnsemblPlants" id="Solyc01g049770.3.1.1"/>
    </source>
</evidence>
<name>A0A3Q7EDC9_SOLLC</name>
<organism evidence="2">
    <name type="scientific">Solanum lycopersicum</name>
    <name type="common">Tomato</name>
    <name type="synonym">Lycopersicon esculentum</name>
    <dbReference type="NCBI Taxonomy" id="4081"/>
    <lineage>
        <taxon>Eukaryota</taxon>
        <taxon>Viridiplantae</taxon>
        <taxon>Streptophyta</taxon>
        <taxon>Embryophyta</taxon>
        <taxon>Tracheophyta</taxon>
        <taxon>Spermatophyta</taxon>
        <taxon>Magnoliopsida</taxon>
        <taxon>eudicotyledons</taxon>
        <taxon>Gunneridae</taxon>
        <taxon>Pentapetalae</taxon>
        <taxon>asterids</taxon>
        <taxon>lamiids</taxon>
        <taxon>Solanales</taxon>
        <taxon>Solanaceae</taxon>
        <taxon>Solanoideae</taxon>
        <taxon>Solaneae</taxon>
        <taxon>Solanum</taxon>
        <taxon>Solanum subgen. Lycopersicon</taxon>
    </lineage>
</organism>
<sequence>FFLFLFCMTLIYRVQLDSHSFAYSSSIKSTSKPLKGKLNIIELKTQEDSSSSSSLRRLKVEKFLVSQKSNLTEASCSSFIGLKLAFSA</sequence>
<dbReference type="Gramene" id="Solyc01g049770.3.1">
    <property type="protein sequence ID" value="Solyc01g049770.3.1.1"/>
    <property type="gene ID" value="Solyc01g049770.3"/>
</dbReference>
<keyword evidence="1" id="KW-0732">Signal</keyword>
<dbReference type="PaxDb" id="4081-Solyc01g049770.2.1"/>
<feature type="signal peptide" evidence="1">
    <location>
        <begin position="1"/>
        <end position="16"/>
    </location>
</feature>
<reference evidence="2" key="2">
    <citation type="submission" date="2019-01" db="UniProtKB">
        <authorList>
            <consortium name="EnsemblPlants"/>
        </authorList>
    </citation>
    <scope>IDENTIFICATION</scope>
    <source>
        <strain evidence="2">cv. Heinz 1706</strain>
    </source>
</reference>
<evidence type="ECO:0000313" key="3">
    <source>
        <dbReference type="Proteomes" id="UP000004994"/>
    </source>
</evidence>
<reference evidence="2" key="1">
    <citation type="journal article" date="2012" name="Nature">
        <title>The tomato genome sequence provides insights into fleshy fruit evolution.</title>
        <authorList>
            <consortium name="Tomato Genome Consortium"/>
        </authorList>
    </citation>
    <scope>NUCLEOTIDE SEQUENCE [LARGE SCALE GENOMIC DNA]</scope>
    <source>
        <strain evidence="2">cv. Heinz 1706</strain>
    </source>
</reference>
<accession>A0A3Q7EDC9</accession>
<feature type="chain" id="PRO_5018590415" evidence="1">
    <location>
        <begin position="17"/>
        <end position="88"/>
    </location>
</feature>
<protein>
    <submittedName>
        <fullName evidence="2">Uncharacterized protein</fullName>
    </submittedName>
</protein>
<evidence type="ECO:0000256" key="1">
    <source>
        <dbReference type="SAM" id="SignalP"/>
    </source>
</evidence>
<dbReference type="InParanoid" id="A0A3Q7EDC9"/>